<evidence type="ECO:0000256" key="1">
    <source>
        <dbReference type="SAM" id="SignalP"/>
    </source>
</evidence>
<feature type="chain" id="PRO_5042593469" description="Secreted protein" evidence="1">
    <location>
        <begin position="27"/>
        <end position="70"/>
    </location>
</feature>
<protein>
    <recommendedName>
        <fullName evidence="4">Secreted protein</fullName>
    </recommendedName>
</protein>
<organism evidence="2 3">
    <name type="scientific">Phialemonium atrogriseum</name>
    <dbReference type="NCBI Taxonomy" id="1093897"/>
    <lineage>
        <taxon>Eukaryota</taxon>
        <taxon>Fungi</taxon>
        <taxon>Dikarya</taxon>
        <taxon>Ascomycota</taxon>
        <taxon>Pezizomycotina</taxon>
        <taxon>Sordariomycetes</taxon>
        <taxon>Sordariomycetidae</taxon>
        <taxon>Cephalothecales</taxon>
        <taxon>Cephalothecaceae</taxon>
        <taxon>Phialemonium</taxon>
    </lineage>
</organism>
<feature type="signal peptide" evidence="1">
    <location>
        <begin position="1"/>
        <end position="26"/>
    </location>
</feature>
<evidence type="ECO:0008006" key="4">
    <source>
        <dbReference type="Google" id="ProtNLM"/>
    </source>
</evidence>
<comment type="caution">
    <text evidence="2">The sequence shown here is derived from an EMBL/GenBank/DDBJ whole genome shotgun (WGS) entry which is preliminary data.</text>
</comment>
<accession>A0AAJ0CDN9</accession>
<dbReference type="AlphaFoldDB" id="A0AAJ0CDN9"/>
<dbReference type="EMBL" id="MU838997">
    <property type="protein sequence ID" value="KAK1772416.1"/>
    <property type="molecule type" value="Genomic_DNA"/>
</dbReference>
<name>A0AAJ0CDN9_9PEZI</name>
<reference evidence="2" key="1">
    <citation type="submission" date="2023-06" db="EMBL/GenBank/DDBJ databases">
        <title>Genome-scale phylogeny and comparative genomics of the fungal order Sordariales.</title>
        <authorList>
            <consortium name="Lawrence Berkeley National Laboratory"/>
            <person name="Hensen N."/>
            <person name="Bonometti L."/>
            <person name="Westerberg I."/>
            <person name="Brannstrom I.O."/>
            <person name="Guillou S."/>
            <person name="Cros-Aarteil S."/>
            <person name="Calhoun S."/>
            <person name="Haridas S."/>
            <person name="Kuo A."/>
            <person name="Mondo S."/>
            <person name="Pangilinan J."/>
            <person name="Riley R."/>
            <person name="Labutti K."/>
            <person name="Andreopoulos B."/>
            <person name="Lipzen A."/>
            <person name="Chen C."/>
            <person name="Yanf M."/>
            <person name="Daum C."/>
            <person name="Ng V."/>
            <person name="Clum A."/>
            <person name="Steindorff A."/>
            <person name="Ohm R."/>
            <person name="Martin F."/>
            <person name="Silar P."/>
            <person name="Natvig D."/>
            <person name="Lalanne C."/>
            <person name="Gautier V."/>
            <person name="Ament-Velasquez S.L."/>
            <person name="Kruys A."/>
            <person name="Hutchinson M.I."/>
            <person name="Powell A.J."/>
            <person name="Barry K."/>
            <person name="Miller A.N."/>
            <person name="Grigoriev I.V."/>
            <person name="Debuchy R."/>
            <person name="Gladieux P."/>
            <person name="Thoren M.H."/>
            <person name="Johannesson H."/>
        </authorList>
    </citation>
    <scope>NUCLEOTIDE SEQUENCE</scope>
    <source>
        <strain evidence="2">8032-3</strain>
    </source>
</reference>
<gene>
    <name evidence="2" type="ORF">QBC33DRAFT_521178</name>
</gene>
<dbReference type="RefSeq" id="XP_060288629.1">
    <property type="nucleotide sequence ID" value="XM_060426433.1"/>
</dbReference>
<sequence length="70" mass="7487">MWEKSAATTYLLSNIIGVALPGAVHTAQQGCSPRPTQIDSIPLAITYIRTLSLVAPLESANTTRTLTYVV</sequence>
<dbReference type="Proteomes" id="UP001244011">
    <property type="component" value="Unassembled WGS sequence"/>
</dbReference>
<keyword evidence="3" id="KW-1185">Reference proteome</keyword>
<dbReference type="GeneID" id="85309620"/>
<proteinExistence type="predicted"/>
<evidence type="ECO:0000313" key="2">
    <source>
        <dbReference type="EMBL" id="KAK1772416.1"/>
    </source>
</evidence>
<evidence type="ECO:0000313" key="3">
    <source>
        <dbReference type="Proteomes" id="UP001244011"/>
    </source>
</evidence>
<keyword evidence="1" id="KW-0732">Signal</keyword>